<evidence type="ECO:0000259" key="2">
    <source>
        <dbReference type="PROSITE" id="PS51358"/>
    </source>
</evidence>
<dbReference type="AlphaFoldDB" id="D3TBI6"/>
<reference evidence="3" key="1">
    <citation type="submission" date="2010-02" db="EMBL/GenBank/DDBJ databases">
        <title>Complete sequence of Aciduliprofundum boonei T469.</title>
        <authorList>
            <consortium name="US DOE Joint Genome Institute"/>
            <person name="Lucas S."/>
            <person name="Copeland A."/>
            <person name="Lapidus A."/>
            <person name="Cheng J.-F."/>
            <person name="Bruce D."/>
            <person name="Goodwin L."/>
            <person name="Pitluck S."/>
            <person name="Saunders E."/>
            <person name="Detter J.C."/>
            <person name="Han C."/>
            <person name="Tapia R."/>
            <person name="Land M."/>
            <person name="Hauser L."/>
            <person name="Kyrpides N."/>
            <person name="Mikhailova N."/>
            <person name="Flores G."/>
            <person name="Reysenbach A.-L."/>
            <person name="Woyke T."/>
        </authorList>
    </citation>
    <scope>NUCLEOTIDE SEQUENCE</scope>
    <source>
        <strain evidence="3">T469</strain>
    </source>
</reference>
<name>D3TBI6_ACIB4</name>
<dbReference type="GeneID" id="8827045"/>
<keyword evidence="3" id="KW-0687">Ribonucleoprotein</keyword>
<dbReference type="PANTHER" id="PTHR10894:SF0">
    <property type="entry name" value="NUCLEOLAR PROTEIN 56"/>
    <property type="match status" value="1"/>
</dbReference>
<keyword evidence="1" id="KW-0175">Coiled coil</keyword>
<dbReference type="GO" id="GO:0030515">
    <property type="term" value="F:snoRNA binding"/>
    <property type="evidence" value="ECO:0007669"/>
    <property type="project" value="InterPro"/>
</dbReference>
<organism evidence="3 4">
    <name type="scientific">Aciduliprofundum boonei (strain DSM 19572 / T469)</name>
    <dbReference type="NCBI Taxonomy" id="439481"/>
    <lineage>
        <taxon>Archaea</taxon>
        <taxon>Methanobacteriati</taxon>
        <taxon>Thermoplasmatota</taxon>
        <taxon>DHVE2 group</taxon>
        <taxon>Candidatus Aciduliprofundum</taxon>
    </lineage>
</organism>
<dbReference type="Proteomes" id="UP000001400">
    <property type="component" value="Chromosome"/>
</dbReference>
<evidence type="ECO:0000256" key="1">
    <source>
        <dbReference type="SAM" id="Coils"/>
    </source>
</evidence>
<dbReference type="Pfam" id="PF01798">
    <property type="entry name" value="Nop"/>
    <property type="match status" value="1"/>
</dbReference>
<evidence type="ECO:0000313" key="3">
    <source>
        <dbReference type="EMBL" id="ADD07921.1"/>
    </source>
</evidence>
<dbReference type="HOGENOM" id="CLU_015495_1_1_2"/>
<accession>D3TBI6</accession>
<protein>
    <submittedName>
        <fullName evidence="3">Pre-mRNA processing ribonucleoprotein, binding domain protein</fullName>
    </submittedName>
</protein>
<evidence type="ECO:0000313" key="4">
    <source>
        <dbReference type="Proteomes" id="UP000001400"/>
    </source>
</evidence>
<dbReference type="EMBL" id="CP001941">
    <property type="protein sequence ID" value="ADD07921.1"/>
    <property type="molecule type" value="Genomic_DNA"/>
</dbReference>
<sequence length="262" mass="29911">MIKWYGAFKIEENTKEKYIFPDEQRADIIVKIREGDYSVLPFDDENIVFEGELKDRSTLISTAIEVAKREMKEKLGDDYILIENLNTYDDLISTINLLNERLLEWDRIAEIKGKDMRSGEMLKKEIETLEKLKEDIADEIDDLSNVLCPNLAFLVGPIIAARLIASAGGLRRLANLPASTIQVLGAEEAFFRHLKSGAKCPKHGIIFRVPWVRNSPKKLRGKIARALAAKIAIAAKIDYYKGDFIGDKLKEEMEKRVEEIRK</sequence>
<dbReference type="PANTHER" id="PTHR10894">
    <property type="entry name" value="NUCLEOLAR PROTEIN 5 NUCLEOLAR PROTEIN NOP5 NOP58"/>
    <property type="match status" value="1"/>
</dbReference>
<gene>
    <name evidence="3" type="ordered locus">Aboo_0109</name>
</gene>
<feature type="coiled-coil region" evidence="1">
    <location>
        <begin position="119"/>
        <end position="146"/>
    </location>
</feature>
<dbReference type="KEGG" id="abi:Aboo_0109"/>
<keyword evidence="4" id="KW-1185">Reference proteome</keyword>
<dbReference type="SUPFAM" id="SSF89124">
    <property type="entry name" value="Nop domain"/>
    <property type="match status" value="1"/>
</dbReference>
<dbReference type="FunFam" id="1.10.246.90:FF:000007">
    <property type="entry name" value="Pre mRNA splicing protein"/>
    <property type="match status" value="1"/>
</dbReference>
<dbReference type="Gene3D" id="1.10.246.90">
    <property type="entry name" value="Nop domain"/>
    <property type="match status" value="1"/>
</dbReference>
<dbReference type="InterPro" id="IPR002687">
    <property type="entry name" value="Nop_dom"/>
</dbReference>
<dbReference type="InterPro" id="IPR036070">
    <property type="entry name" value="Nop_dom_sf"/>
</dbReference>
<proteinExistence type="predicted"/>
<dbReference type="GO" id="GO:0031428">
    <property type="term" value="C:box C/D methylation guide snoRNP complex"/>
    <property type="evidence" value="ECO:0007669"/>
    <property type="project" value="InterPro"/>
</dbReference>
<dbReference type="InterPro" id="IPR045056">
    <property type="entry name" value="Nop56/Nop58"/>
</dbReference>
<dbReference type="InterPro" id="IPR042239">
    <property type="entry name" value="Nop_C"/>
</dbReference>
<dbReference type="PROSITE" id="PS51358">
    <property type="entry name" value="NOP"/>
    <property type="match status" value="1"/>
</dbReference>
<dbReference type="RefSeq" id="WP_012997041.1">
    <property type="nucleotide sequence ID" value="NC_013926.1"/>
</dbReference>
<feature type="domain" description="Nop" evidence="2">
    <location>
        <begin position="147"/>
        <end position="262"/>
    </location>
</feature>